<dbReference type="InterPro" id="IPR036322">
    <property type="entry name" value="WD40_repeat_dom_sf"/>
</dbReference>
<dbReference type="Proteomes" id="UP000309174">
    <property type="component" value="Unassembled WGS sequence"/>
</dbReference>
<evidence type="ECO:0000256" key="3">
    <source>
        <dbReference type="PROSITE-ProRule" id="PRU00221"/>
    </source>
</evidence>
<name>A0A5C4JKF3_9ACTN</name>
<dbReference type="Pfam" id="PF00400">
    <property type="entry name" value="WD40"/>
    <property type="match status" value="10"/>
</dbReference>
<keyword evidence="2" id="KW-0677">Repeat</keyword>
<dbReference type="PANTHER" id="PTHR22847">
    <property type="entry name" value="WD40 REPEAT PROTEIN"/>
    <property type="match status" value="1"/>
</dbReference>
<dbReference type="PRINTS" id="PR00320">
    <property type="entry name" value="GPROTEINBRPT"/>
</dbReference>
<evidence type="ECO:0000313" key="4">
    <source>
        <dbReference type="EMBL" id="TMR07006.1"/>
    </source>
</evidence>
<dbReference type="PROSITE" id="PS50082">
    <property type="entry name" value="WD_REPEATS_2"/>
    <property type="match status" value="9"/>
</dbReference>
<keyword evidence="5" id="KW-1185">Reference proteome</keyword>
<dbReference type="InterPro" id="IPR020472">
    <property type="entry name" value="WD40_PAC1"/>
</dbReference>
<dbReference type="InterPro" id="IPR001680">
    <property type="entry name" value="WD40_rpt"/>
</dbReference>
<evidence type="ECO:0000256" key="2">
    <source>
        <dbReference type="ARBA" id="ARBA00022737"/>
    </source>
</evidence>
<dbReference type="SMART" id="SM00320">
    <property type="entry name" value="WD40"/>
    <property type="match status" value="18"/>
</dbReference>
<feature type="repeat" description="WD" evidence="3">
    <location>
        <begin position="1417"/>
        <end position="1439"/>
    </location>
</feature>
<protein>
    <submittedName>
        <fullName evidence="4">Uncharacterized protein</fullName>
    </submittedName>
</protein>
<dbReference type="InterPro" id="IPR015943">
    <property type="entry name" value="WD40/YVTN_repeat-like_dom_sf"/>
</dbReference>
<dbReference type="CDD" id="cd00200">
    <property type="entry name" value="WD40"/>
    <property type="match status" value="1"/>
</dbReference>
<keyword evidence="1 3" id="KW-0853">WD repeat</keyword>
<sequence>MPAAIDGAVPPPELELFPMAIGRYQDPDLPDLPVDAEVGRVLELLADFEPVHRRWPGRLDQRDANAVQRRLLTWARPERPGDSVLYWAGHGWSDDTSAALAHSASPPEVGAFGVSPEQLADAVISRQLTADGAWAIVVIDACRSARFAELMAGAMHRSVDRVARVLLVGVSADGATALGRFSEALRCLLRGTYKDRAEITFYEICKDLAALLPGGFVELFQPGDAALVRAAPPPASLSGPLDSIRYLEDALTQLSTDERRHFLSKAQSAEEGEISWFFEGRQDECAEVVSWISRHGHGVMVVTGPAGIGKSALLGTLLIHSLPDVREALLRRGLIDPLPAPSAPADGAFDHALHLSGLSIRETVGRIAEGAGCGPPPSAGDPLLGLANDLDWLHAELLRRDAPYTLLADALDEAVDPLDTARALARLAAGTSLRIVLGTRPSTAETPDHPATDDNLLKALAVGGTATTVRALRPDPTAMRRYVSRRLREARDHPGEHRTPISDYPPRDEWIAAAADAIAERNERFLFARLAVHELIHNPSLLDPGRAHTLGRLLSGTHRDLFSAVVARLGRQHDAFVPLIQALAQAKGRGLPIEDDVWGIAAGALLPAAGDGTGPPVDRAVIQDLIDRAPAYITVTSEAGQTVYRLAHRTFVEHFLAPSVPAHEYRERCRATAAALLRAAGRASPIDSSYLRRYLSAHIAEADLWDELGGRRAVLDSLDPNAMAGDIATSLFGRRPIPPRLAAVLSARARLVDADPGDRAGLRHLSMLTHDPAHHVQEPTATWGVAGAALPPEQPHLVISGHDGGANAVCTARGQDGRELLVSVGDDGTVRLWDPFTAAPIGDPMTGHDGAVEDVCAVGGQLATVGDDATVRLWDPVTAQPVGRPMTGHEGTIWEVCAIPVAGSGHLLVTAGSDGTVRVWDPRTSSPVGDPMTGHEGPVFSVCPLWLDEGAAAPLIVSGAEDGTVRLWDPLTGRQTAPPMSGDGGPVWEVRVVRAPDRRTLIAAMGVDGIVRLWDPRRREPVGSPLPGHAGPIWRGCALPGPGGDQLVTVGGDGVVVLWDLMADDAPVTWPLYGHAGTVWGVCGLTGDLSGARLLATAGADGTLRIWDVSPGALAPEPPATGPVPVTRAAFLTGAGPRPIIAATRTDGSVRRWDPVTGLPVGAPLAGHVGPVWSVCAVSPPDGPALIVTTGNDGTVRRWDPETGAQAGPPMTGHAGPVWSSCRVPLPGGREGLVTTGSDGTVRLWDPAVPGQAATVLSQDAGNVYAACVADGDDGVTVFSASASGVLRYWRPGAAAMTDLTSSTNPGAVMAMCVVPRPGGGVWLATASDDGTARVWDPETGSEAGPPVVTQSGSLWDICFVPGGDGRLATIGDDGCVRLWEPDTGRPAGPPLSGHAGTGWGICTLPPGPVPGGAAHVASAGQDGLVRVWDPSTSRLRGAPLDDSPLSVGVVRPMAGDAGPACLLVSRDGVLSTWRPDAPRWRPVWRDGHAVTVCVPDPGGCVVVIGCADGTLHAVDLRAADPHGAEPRRPAPVHPPVLAEAPVLALAAVPDQDAIAVGYGDGTVGRWDVRTGRWRVPPARVQDGPVQSLCVVRTSRTSLLACGGQDGRVTLVDLADGSASGTLPAAPGTWIWSLCSVPVQGGPDLLAAAGSDHLVRLWDPASGRPAGAPLSGHAGQVRAVAVVTRQDGAALLASGGMDGTVCLWHPESRLLVRALPIGLPVCDLADGLGDPASRLRTGGGATLAVGTTRGIIAIDLSATLFTTGH</sequence>
<reference evidence="4 5" key="1">
    <citation type="submission" date="2019-05" db="EMBL/GenBank/DDBJ databases">
        <title>Draft genome sequence of Actinomadura sp. 14C53.</title>
        <authorList>
            <person name="Saricaoglu S."/>
            <person name="Isik K."/>
        </authorList>
    </citation>
    <scope>NUCLEOTIDE SEQUENCE [LARGE SCALE GENOMIC DNA]</scope>
    <source>
        <strain evidence="4 5">14C53</strain>
    </source>
</reference>
<feature type="repeat" description="WD" evidence="3">
    <location>
        <begin position="886"/>
        <end position="930"/>
    </location>
</feature>
<feature type="repeat" description="WD" evidence="3">
    <location>
        <begin position="799"/>
        <end position="834"/>
    </location>
</feature>
<evidence type="ECO:0000256" key="1">
    <source>
        <dbReference type="ARBA" id="ARBA00022574"/>
    </source>
</evidence>
<comment type="caution">
    <text evidence="4">The sequence shown here is derived from an EMBL/GenBank/DDBJ whole genome shotgun (WGS) entry which is preliminary data.</text>
</comment>
<dbReference type="RefSeq" id="WP_138643377.1">
    <property type="nucleotide sequence ID" value="NZ_VCKW01000006.1"/>
</dbReference>
<proteinExistence type="predicted"/>
<accession>A0A5C4JKF3</accession>
<organism evidence="4 5">
    <name type="scientific">Actinomadura soli</name>
    <dbReference type="NCBI Taxonomy" id="2508997"/>
    <lineage>
        <taxon>Bacteria</taxon>
        <taxon>Bacillati</taxon>
        <taxon>Actinomycetota</taxon>
        <taxon>Actinomycetes</taxon>
        <taxon>Streptosporangiales</taxon>
        <taxon>Thermomonosporaceae</taxon>
        <taxon>Actinomadura</taxon>
    </lineage>
</organism>
<dbReference type="PROSITE" id="PS00678">
    <property type="entry name" value="WD_REPEATS_1"/>
    <property type="match status" value="1"/>
</dbReference>
<feature type="repeat" description="WD" evidence="3">
    <location>
        <begin position="1233"/>
        <end position="1246"/>
    </location>
</feature>
<dbReference type="SUPFAM" id="SSF50978">
    <property type="entry name" value="WD40 repeat-like"/>
    <property type="match status" value="3"/>
</dbReference>
<dbReference type="PANTHER" id="PTHR22847:SF637">
    <property type="entry name" value="WD REPEAT DOMAIN 5B"/>
    <property type="match status" value="1"/>
</dbReference>
<dbReference type="EMBL" id="VCKW01000006">
    <property type="protein sequence ID" value="TMR07006.1"/>
    <property type="molecule type" value="Genomic_DNA"/>
</dbReference>
<dbReference type="InterPro" id="IPR027417">
    <property type="entry name" value="P-loop_NTPase"/>
</dbReference>
<dbReference type="InterPro" id="IPR019775">
    <property type="entry name" value="WD40_repeat_CS"/>
</dbReference>
<dbReference type="OrthoDB" id="218695at2"/>
<dbReference type="Gene3D" id="2.130.10.10">
    <property type="entry name" value="YVTN repeat-like/Quinoprotein amine dehydrogenase"/>
    <property type="match status" value="6"/>
</dbReference>
<feature type="repeat" description="WD" evidence="3">
    <location>
        <begin position="1670"/>
        <end position="1714"/>
    </location>
</feature>
<feature type="repeat" description="WD" evidence="3">
    <location>
        <begin position="1093"/>
        <end position="1117"/>
    </location>
</feature>
<feature type="repeat" description="WD" evidence="3">
    <location>
        <begin position="955"/>
        <end position="978"/>
    </location>
</feature>
<dbReference type="PROSITE" id="PS50294">
    <property type="entry name" value="WD_REPEATS_REGION"/>
    <property type="match status" value="1"/>
</dbReference>
<feature type="repeat" description="WD" evidence="3">
    <location>
        <begin position="845"/>
        <end position="875"/>
    </location>
</feature>
<dbReference type="SUPFAM" id="SSF52540">
    <property type="entry name" value="P-loop containing nucleoside triphosphate hydrolases"/>
    <property type="match status" value="1"/>
</dbReference>
<evidence type="ECO:0000313" key="5">
    <source>
        <dbReference type="Proteomes" id="UP000309174"/>
    </source>
</evidence>
<feature type="repeat" description="WD" evidence="3">
    <location>
        <begin position="1324"/>
        <end position="1346"/>
    </location>
</feature>
<gene>
    <name evidence="4" type="ORF">ETD83_02380</name>
</gene>